<dbReference type="InterPro" id="IPR047863">
    <property type="entry name" value="Ribosomal_uS8_CS"/>
</dbReference>
<comment type="function">
    <text evidence="6">One of the primary rRNA binding proteins, it binds directly to 16S rRNA central domain where it helps coordinate assembly of the platform of the 30S subunit.</text>
</comment>
<dbReference type="Gene3D" id="3.30.1370.30">
    <property type="match status" value="1"/>
</dbReference>
<keyword evidence="9" id="KW-1185">Reference proteome</keyword>
<dbReference type="PANTHER" id="PTHR11758">
    <property type="entry name" value="40S RIBOSOMAL PROTEIN S15A"/>
    <property type="match status" value="1"/>
</dbReference>
<accession>A0ABM5UVA2</accession>
<dbReference type="HAMAP" id="MF_01302_B">
    <property type="entry name" value="Ribosomal_uS8_B"/>
    <property type="match status" value="1"/>
</dbReference>
<evidence type="ECO:0000256" key="4">
    <source>
        <dbReference type="ARBA" id="ARBA00035258"/>
    </source>
</evidence>
<sequence length="130" mass="14424">MMQDPISDMLTRIRNAQAVAKKEVAMPSSKLKLSIAEVLKNEGYIIGYREKNDPIKRELIITLKYHEGEPVISTIKRLSGPALRVYKGKDKLPKVNNGLGIAIISTSKGVISDREARRRGEGGEVICYVS</sequence>
<dbReference type="Gene3D" id="3.30.1490.10">
    <property type="match status" value="1"/>
</dbReference>
<organism evidence="8 9">
    <name type="scientific">Candidatus Coxiella mudrowiae</name>
    <dbReference type="NCBI Taxonomy" id="2054173"/>
    <lineage>
        <taxon>Bacteria</taxon>
        <taxon>Pseudomonadati</taxon>
        <taxon>Pseudomonadota</taxon>
        <taxon>Gammaproteobacteria</taxon>
        <taxon>Legionellales</taxon>
        <taxon>Coxiellaceae</taxon>
        <taxon>Coxiella</taxon>
    </lineage>
</organism>
<dbReference type="EMBL" id="CP011126">
    <property type="protein sequence ID" value="AKQ33903.1"/>
    <property type="molecule type" value="Genomic_DNA"/>
</dbReference>
<name>A0ABM5UVA2_9COXI</name>
<dbReference type="Proteomes" id="UP000063965">
    <property type="component" value="Chromosome"/>
</dbReference>
<dbReference type="PROSITE" id="PS00053">
    <property type="entry name" value="RIBOSOMAL_S8"/>
    <property type="match status" value="1"/>
</dbReference>
<evidence type="ECO:0000256" key="5">
    <source>
        <dbReference type="ARBA" id="ARBA00046740"/>
    </source>
</evidence>
<protein>
    <recommendedName>
        <fullName evidence="4 6">Small ribosomal subunit protein uS8</fullName>
    </recommendedName>
</protein>
<keyword evidence="6" id="KW-0699">rRNA-binding</keyword>
<evidence type="ECO:0000256" key="6">
    <source>
        <dbReference type="HAMAP-Rule" id="MF_01302"/>
    </source>
</evidence>
<keyword evidence="6" id="KW-0694">RNA-binding</keyword>
<dbReference type="InterPro" id="IPR035987">
    <property type="entry name" value="Ribosomal_uS8_sf"/>
</dbReference>
<comment type="subunit">
    <text evidence="5 6">Part of the 30S ribosomal subunit. Contacts proteins S5 and S12.</text>
</comment>
<evidence type="ECO:0000256" key="2">
    <source>
        <dbReference type="ARBA" id="ARBA00022980"/>
    </source>
</evidence>
<dbReference type="InterPro" id="IPR000630">
    <property type="entry name" value="Ribosomal_uS8"/>
</dbReference>
<dbReference type="GO" id="GO:0005840">
    <property type="term" value="C:ribosome"/>
    <property type="evidence" value="ECO:0007669"/>
    <property type="project" value="UniProtKB-KW"/>
</dbReference>
<dbReference type="Pfam" id="PF00410">
    <property type="entry name" value="Ribosomal_S8"/>
    <property type="match status" value="1"/>
</dbReference>
<keyword evidence="2 6" id="KW-0689">Ribosomal protein</keyword>
<evidence type="ECO:0000256" key="3">
    <source>
        <dbReference type="ARBA" id="ARBA00023274"/>
    </source>
</evidence>
<dbReference type="NCBIfam" id="NF001109">
    <property type="entry name" value="PRK00136.1"/>
    <property type="match status" value="1"/>
</dbReference>
<gene>
    <name evidence="6 8" type="primary">rpsH</name>
    <name evidence="8" type="ORF">CleRT_13450</name>
</gene>
<proteinExistence type="inferred from homology"/>
<reference evidence="8 9" key="1">
    <citation type="journal article" date="2015" name="Genome Biol. Evol.">
        <title>Distinctive Genome Reduction Rates Revealed by Genomic Analyses of Two Coxiella-Like Endosymbionts in Ticks.</title>
        <authorList>
            <person name="Gottlieb Y."/>
            <person name="Lalzar I."/>
            <person name="Klasson L."/>
        </authorList>
    </citation>
    <scope>NUCLEOTIDE SEQUENCE [LARGE SCALE GENOMIC DNA]</scope>
    <source>
        <strain evidence="8 9">CRt</strain>
    </source>
</reference>
<keyword evidence="3 6" id="KW-0687">Ribonucleoprotein</keyword>
<evidence type="ECO:0000313" key="8">
    <source>
        <dbReference type="EMBL" id="AKQ33903.1"/>
    </source>
</evidence>
<evidence type="ECO:0000256" key="1">
    <source>
        <dbReference type="ARBA" id="ARBA00006471"/>
    </source>
</evidence>
<evidence type="ECO:0000313" key="9">
    <source>
        <dbReference type="Proteomes" id="UP000063965"/>
    </source>
</evidence>
<comment type="similarity">
    <text evidence="1 6 7">Belongs to the universal ribosomal protein uS8 family.</text>
</comment>
<evidence type="ECO:0000256" key="7">
    <source>
        <dbReference type="RuleBase" id="RU003660"/>
    </source>
</evidence>
<dbReference type="SUPFAM" id="SSF56047">
    <property type="entry name" value="Ribosomal protein S8"/>
    <property type="match status" value="1"/>
</dbReference>